<dbReference type="OrthoDB" id="2134133at2759"/>
<evidence type="ECO:0000256" key="1">
    <source>
        <dbReference type="SAM" id="MobiDB-lite"/>
    </source>
</evidence>
<feature type="compositionally biased region" description="Polar residues" evidence="1">
    <location>
        <begin position="275"/>
        <end position="288"/>
    </location>
</feature>
<keyword evidence="3" id="KW-1185">Reference proteome</keyword>
<dbReference type="RefSeq" id="XP_028033144.1">
    <property type="nucleotide sequence ID" value="XM_028177343.1"/>
</dbReference>
<dbReference type="InterPro" id="IPR022194">
    <property type="entry name" value="DUF3719"/>
</dbReference>
<feature type="compositionally biased region" description="Basic residues" evidence="1">
    <location>
        <begin position="373"/>
        <end position="385"/>
    </location>
</feature>
<feature type="region of interest" description="Disordered" evidence="1">
    <location>
        <begin position="268"/>
        <end position="288"/>
    </location>
</feature>
<dbReference type="AlphaFoldDB" id="A0A6J2JYC4"/>
<proteinExistence type="predicted"/>
<dbReference type="Proteomes" id="UP000504629">
    <property type="component" value="Unplaced"/>
</dbReference>
<evidence type="ECO:0000259" key="2">
    <source>
        <dbReference type="Pfam" id="PF12516"/>
    </source>
</evidence>
<dbReference type="Pfam" id="PF12516">
    <property type="entry name" value="DUF3719"/>
    <property type="match status" value="1"/>
</dbReference>
<feature type="domain" description="DUF3719" evidence="2">
    <location>
        <begin position="130"/>
        <end position="158"/>
    </location>
</feature>
<sequence>MSARNYSCSRERNVGKLLDCLPIINSNRFNYRPSQELPPLSARTSSILNRNLNYSFDYNGFDIGERAGTPFSDFFTESETDTPDILSEESDSSSGSALRRNTAEATKTLAEEWERIETTLYDEEGPKSNRPEVIEECKQWRQLHPHFRVIGRAITLPEKRLSYRQIEHEEVIAIHYNDYEQFSEREERLSQSSTDVTPQNSPRVSVVDINEPRLTREKLSYNQSNNDDNDMPDAFSSLLQITPIHIKSPIHKKRTNVSILRSDAASSKWMRNTRPDSSTNAGRSSAKSFASLDTRNIGNSVLSASDRSKLLNGRIVTGRYRDSTKLEPLCSPYLPQNDVIKHQNAYNYGIRKVSLPPLLLEDEKKKANMSGSGKRRNIKSRKSSKCAHQLDKLKNSN</sequence>
<accession>A0A6J2JYC4</accession>
<feature type="region of interest" description="Disordered" evidence="1">
    <location>
        <begin position="365"/>
        <end position="397"/>
    </location>
</feature>
<gene>
    <name evidence="4" type="primary">LOC114245246</name>
</gene>
<feature type="compositionally biased region" description="Acidic residues" evidence="1">
    <location>
        <begin position="76"/>
        <end position="91"/>
    </location>
</feature>
<evidence type="ECO:0000313" key="3">
    <source>
        <dbReference type="Proteomes" id="UP000504629"/>
    </source>
</evidence>
<evidence type="ECO:0000313" key="4">
    <source>
        <dbReference type="RefSeq" id="XP_028033144.1"/>
    </source>
</evidence>
<feature type="region of interest" description="Disordered" evidence="1">
    <location>
        <begin position="76"/>
        <end position="103"/>
    </location>
</feature>
<organism evidence="3 4">
    <name type="scientific">Bombyx mandarina</name>
    <name type="common">Wild silk moth</name>
    <name type="synonym">Wild silkworm</name>
    <dbReference type="NCBI Taxonomy" id="7092"/>
    <lineage>
        <taxon>Eukaryota</taxon>
        <taxon>Metazoa</taxon>
        <taxon>Ecdysozoa</taxon>
        <taxon>Arthropoda</taxon>
        <taxon>Hexapoda</taxon>
        <taxon>Insecta</taxon>
        <taxon>Pterygota</taxon>
        <taxon>Neoptera</taxon>
        <taxon>Endopterygota</taxon>
        <taxon>Lepidoptera</taxon>
        <taxon>Glossata</taxon>
        <taxon>Ditrysia</taxon>
        <taxon>Bombycoidea</taxon>
        <taxon>Bombycidae</taxon>
        <taxon>Bombycinae</taxon>
        <taxon>Bombyx</taxon>
    </lineage>
</organism>
<feature type="compositionally biased region" description="Basic and acidic residues" evidence="1">
    <location>
        <begin position="388"/>
        <end position="397"/>
    </location>
</feature>
<reference evidence="4" key="1">
    <citation type="submission" date="2025-08" db="UniProtKB">
        <authorList>
            <consortium name="RefSeq"/>
        </authorList>
    </citation>
    <scope>IDENTIFICATION</scope>
    <source>
        <tissue evidence="4">Silk gland</tissue>
    </source>
</reference>
<name>A0A6J2JYC4_BOMMA</name>
<dbReference type="GeneID" id="114245246"/>
<dbReference type="KEGG" id="bman:114245246"/>
<protein>
    <submittedName>
        <fullName evidence="4">Uncharacterized protein LOC114245246</fullName>
    </submittedName>
</protein>